<proteinExistence type="predicted"/>
<comment type="caution">
    <text evidence="2">The sequence shown here is derived from an EMBL/GenBank/DDBJ whole genome shotgun (WGS) entry which is preliminary data.</text>
</comment>
<keyword evidence="1" id="KW-0732">Signal</keyword>
<reference evidence="2 3" key="1">
    <citation type="submission" date="2020-02" db="EMBL/GenBank/DDBJ databases">
        <title>Draft genome sequence of two Spirosoma agri KCTC 52727 and Spirosoma terrae KCTC 52035.</title>
        <authorList>
            <person name="Rojas J."/>
            <person name="Ambika Manirajan B."/>
            <person name="Ratering S."/>
            <person name="Suarez C."/>
            <person name="Schnell S."/>
        </authorList>
    </citation>
    <scope>NUCLEOTIDE SEQUENCE [LARGE SCALE GENOMIC DNA]</scope>
    <source>
        <strain evidence="2 3">KCTC 52727</strain>
    </source>
</reference>
<evidence type="ECO:0000313" key="3">
    <source>
        <dbReference type="Proteomes" id="UP000477386"/>
    </source>
</evidence>
<evidence type="ECO:0000256" key="1">
    <source>
        <dbReference type="SAM" id="SignalP"/>
    </source>
</evidence>
<keyword evidence="3" id="KW-1185">Reference proteome</keyword>
<evidence type="ECO:0008006" key="4">
    <source>
        <dbReference type="Google" id="ProtNLM"/>
    </source>
</evidence>
<dbReference type="Proteomes" id="UP000477386">
    <property type="component" value="Unassembled WGS sequence"/>
</dbReference>
<gene>
    <name evidence="2" type="ORF">GK091_25825</name>
</gene>
<dbReference type="AlphaFoldDB" id="A0A6M0ISC2"/>
<accession>A0A6M0ISC2</accession>
<dbReference type="RefSeq" id="WP_164043633.1">
    <property type="nucleotide sequence ID" value="NZ_JAAGNZ010000004.1"/>
</dbReference>
<sequence length="161" mass="17783">MLNIHFLVSSLLWLFVAGCQSNQHADTTTHSHSHSAASTADKPAAVASLEKDVLAVHDSLMPQMSELMRLQKALKTRLTDLNSQPPSAALTQQKEQGLAVSLALVKTDNAMMDWMHGYNGDTLAKLDQSKALAYLKDQQQKVNALRQMMQQHIADAKTYLK</sequence>
<name>A0A6M0ISC2_9BACT</name>
<dbReference type="EMBL" id="JAAGNZ010000004">
    <property type="protein sequence ID" value="NEU70321.1"/>
    <property type="molecule type" value="Genomic_DNA"/>
</dbReference>
<evidence type="ECO:0000313" key="2">
    <source>
        <dbReference type="EMBL" id="NEU70321.1"/>
    </source>
</evidence>
<feature type="signal peptide" evidence="1">
    <location>
        <begin position="1"/>
        <end position="25"/>
    </location>
</feature>
<feature type="chain" id="PRO_5027065505" description="Viral A-type inclusion protein" evidence="1">
    <location>
        <begin position="26"/>
        <end position="161"/>
    </location>
</feature>
<protein>
    <recommendedName>
        <fullName evidence="4">Viral A-type inclusion protein</fullName>
    </recommendedName>
</protein>
<organism evidence="2 3">
    <name type="scientific">Spirosoma agri</name>
    <dbReference type="NCBI Taxonomy" id="1987381"/>
    <lineage>
        <taxon>Bacteria</taxon>
        <taxon>Pseudomonadati</taxon>
        <taxon>Bacteroidota</taxon>
        <taxon>Cytophagia</taxon>
        <taxon>Cytophagales</taxon>
        <taxon>Cytophagaceae</taxon>
        <taxon>Spirosoma</taxon>
    </lineage>
</organism>